<evidence type="ECO:0000313" key="3">
    <source>
        <dbReference type="Proteomes" id="UP000275267"/>
    </source>
</evidence>
<dbReference type="STRING" id="4540.A0A3L6REN3"/>
<dbReference type="Pfam" id="PF03478">
    <property type="entry name" value="Beta-prop_KIB1-4"/>
    <property type="match status" value="1"/>
</dbReference>
<protein>
    <recommendedName>
        <fullName evidence="1">KIB1-4 beta-propeller domain-containing protein</fullName>
    </recommendedName>
</protein>
<keyword evidence="3" id="KW-1185">Reference proteome</keyword>
<dbReference type="Gene3D" id="1.20.1280.50">
    <property type="match status" value="1"/>
</dbReference>
<dbReference type="Proteomes" id="UP000275267">
    <property type="component" value="Unassembled WGS sequence"/>
</dbReference>
<comment type="caution">
    <text evidence="2">The sequence shown here is derived from an EMBL/GenBank/DDBJ whole genome shotgun (WGS) entry which is preliminary data.</text>
</comment>
<dbReference type="EMBL" id="PQIB02000009">
    <property type="protein sequence ID" value="RLN00828.1"/>
    <property type="molecule type" value="Genomic_DNA"/>
</dbReference>
<organism evidence="2 3">
    <name type="scientific">Panicum miliaceum</name>
    <name type="common">Proso millet</name>
    <name type="synonym">Broomcorn millet</name>
    <dbReference type="NCBI Taxonomy" id="4540"/>
    <lineage>
        <taxon>Eukaryota</taxon>
        <taxon>Viridiplantae</taxon>
        <taxon>Streptophyta</taxon>
        <taxon>Embryophyta</taxon>
        <taxon>Tracheophyta</taxon>
        <taxon>Spermatophyta</taxon>
        <taxon>Magnoliopsida</taxon>
        <taxon>Liliopsida</taxon>
        <taxon>Poales</taxon>
        <taxon>Poaceae</taxon>
        <taxon>PACMAD clade</taxon>
        <taxon>Panicoideae</taxon>
        <taxon>Panicodae</taxon>
        <taxon>Paniceae</taxon>
        <taxon>Panicinae</taxon>
        <taxon>Panicum</taxon>
        <taxon>Panicum sect. Panicum</taxon>
    </lineage>
</organism>
<feature type="domain" description="KIB1-4 beta-propeller" evidence="1">
    <location>
        <begin position="81"/>
        <end position="337"/>
    </location>
</feature>
<dbReference type="InterPro" id="IPR036047">
    <property type="entry name" value="F-box-like_dom_sf"/>
</dbReference>
<dbReference type="InterPro" id="IPR005174">
    <property type="entry name" value="KIB1-4_b-propeller"/>
</dbReference>
<name>A0A3L6REN3_PANMI</name>
<dbReference type="AlphaFoldDB" id="A0A3L6REN3"/>
<gene>
    <name evidence="2" type="ORF">C2845_PM06G02670</name>
</gene>
<evidence type="ECO:0000313" key="2">
    <source>
        <dbReference type="EMBL" id="RLN00828.1"/>
    </source>
</evidence>
<dbReference type="PANTHER" id="PTHR33110:SF121">
    <property type="entry name" value="DUF295 DOMAIN-CONTAINING PROTEIN"/>
    <property type="match status" value="1"/>
</dbReference>
<reference evidence="3" key="1">
    <citation type="journal article" date="2019" name="Nat. Commun.">
        <title>The genome of broomcorn millet.</title>
        <authorList>
            <person name="Zou C."/>
            <person name="Miki D."/>
            <person name="Li D."/>
            <person name="Tang Q."/>
            <person name="Xiao L."/>
            <person name="Rajput S."/>
            <person name="Deng P."/>
            <person name="Jia W."/>
            <person name="Huang R."/>
            <person name="Zhang M."/>
            <person name="Sun Y."/>
            <person name="Hu J."/>
            <person name="Fu X."/>
            <person name="Schnable P.S."/>
            <person name="Li F."/>
            <person name="Zhang H."/>
            <person name="Feng B."/>
            <person name="Zhu X."/>
            <person name="Liu R."/>
            <person name="Schnable J.C."/>
            <person name="Zhu J.-K."/>
            <person name="Zhang H."/>
        </authorList>
    </citation>
    <scope>NUCLEOTIDE SEQUENCE [LARGE SCALE GENOMIC DNA]</scope>
</reference>
<proteinExistence type="predicted"/>
<dbReference type="PANTHER" id="PTHR33110">
    <property type="entry name" value="F-BOX/KELCH-REPEAT PROTEIN-RELATED"/>
    <property type="match status" value="1"/>
</dbReference>
<accession>A0A3L6REN3</accession>
<dbReference type="SUPFAM" id="SSF81383">
    <property type="entry name" value="F-box domain"/>
    <property type="match status" value="1"/>
</dbReference>
<dbReference type="OrthoDB" id="587756at2759"/>
<sequence>MAARRSWADLHDDLFAEIARRLPCLADRVHAARACRSWHDVVLQDPSPPQLPWLLLPYQSAAALPPGATRRASFFCVLCDRAHRVAVPHFTGRARFFGAYPGGWLFLAYGQSYNHGLINLRTHESIHLPDYGHHDDDAITRGGLASQHPMLILAATLSAPPYFSFSGKPHITFWRMGSRLASCTSRLDAAAEDVIYHNGAFHFVTRRGDLLVRTPEFQNEAPVEQLQVRSEYRITVGLMNAGARYLVECRGELLMVLRDQPHQEVTSSFRVFRMTPEEQAVDTDGIVLNYAFCSWTELPALDGRMLFVGRGCSRSFEAAHFSGSQEGVYFLDDGSFHAAPMMCYGDGPLQYSCCNNGVWSGAPGRLTMSATGSGDNAHQPTRLQYGFSIETTPVDDLALLPLDDCC</sequence>
<evidence type="ECO:0000259" key="1">
    <source>
        <dbReference type="Pfam" id="PF03478"/>
    </source>
</evidence>